<accession>A0ABU2YGY6</accession>
<feature type="chain" id="PRO_5045291988" description="DUF3188 domain-containing protein" evidence="3">
    <location>
        <begin position="25"/>
        <end position="70"/>
    </location>
</feature>
<feature type="signal peptide" evidence="3">
    <location>
        <begin position="1"/>
        <end position="24"/>
    </location>
</feature>
<sequence>MNYSRILSLLCILFGGAVAIYAQADADQNLYILIGGIVLLMLGLYRISRNIPSKNDNQDTTVTEDQDDEL</sequence>
<comment type="caution">
    <text evidence="4">The sequence shown here is derived from an EMBL/GenBank/DDBJ whole genome shotgun (WGS) entry which is preliminary data.</text>
</comment>
<dbReference type="Proteomes" id="UP001259492">
    <property type="component" value="Unassembled WGS sequence"/>
</dbReference>
<keyword evidence="3" id="KW-0732">Signal</keyword>
<feature type="transmembrane region" description="Helical" evidence="2">
    <location>
        <begin position="29"/>
        <end position="47"/>
    </location>
</feature>
<evidence type="ECO:0000313" key="5">
    <source>
        <dbReference type="Proteomes" id="UP001259492"/>
    </source>
</evidence>
<gene>
    <name evidence="4" type="ORF">RM697_02160</name>
</gene>
<keyword evidence="5" id="KW-1185">Reference proteome</keyword>
<reference evidence="4 5" key="1">
    <citation type="submission" date="2023-09" db="EMBL/GenBank/DDBJ databases">
        <authorList>
            <person name="Rey-Velasco X."/>
        </authorList>
    </citation>
    <scope>NUCLEOTIDE SEQUENCE [LARGE SCALE GENOMIC DNA]</scope>
    <source>
        <strain evidence="4 5">W332</strain>
    </source>
</reference>
<evidence type="ECO:0008006" key="6">
    <source>
        <dbReference type="Google" id="ProtNLM"/>
    </source>
</evidence>
<dbReference type="EMBL" id="JAVRIA010000001">
    <property type="protein sequence ID" value="MDT0557434.1"/>
    <property type="molecule type" value="Genomic_DNA"/>
</dbReference>
<evidence type="ECO:0000313" key="4">
    <source>
        <dbReference type="EMBL" id="MDT0557434.1"/>
    </source>
</evidence>
<keyword evidence="2" id="KW-0472">Membrane</keyword>
<evidence type="ECO:0000256" key="2">
    <source>
        <dbReference type="SAM" id="Phobius"/>
    </source>
</evidence>
<evidence type="ECO:0000256" key="3">
    <source>
        <dbReference type="SAM" id="SignalP"/>
    </source>
</evidence>
<organism evidence="4 5">
    <name type="scientific">Microcosmobacter mediterraneus</name>
    <dbReference type="NCBI Taxonomy" id="3075607"/>
    <lineage>
        <taxon>Bacteria</taxon>
        <taxon>Pseudomonadati</taxon>
        <taxon>Bacteroidota</taxon>
        <taxon>Flavobacteriia</taxon>
        <taxon>Flavobacteriales</taxon>
        <taxon>Flavobacteriaceae</taxon>
        <taxon>Microcosmobacter</taxon>
    </lineage>
</organism>
<keyword evidence="2" id="KW-0812">Transmembrane</keyword>
<dbReference type="RefSeq" id="WP_311426201.1">
    <property type="nucleotide sequence ID" value="NZ_JAVRIA010000001.1"/>
</dbReference>
<keyword evidence="2" id="KW-1133">Transmembrane helix</keyword>
<evidence type="ECO:0000256" key="1">
    <source>
        <dbReference type="SAM" id="MobiDB-lite"/>
    </source>
</evidence>
<name>A0ABU2YGY6_9FLAO</name>
<proteinExistence type="predicted"/>
<protein>
    <recommendedName>
        <fullName evidence="6">DUF3188 domain-containing protein</fullName>
    </recommendedName>
</protein>
<feature type="region of interest" description="Disordered" evidence="1">
    <location>
        <begin position="50"/>
        <end position="70"/>
    </location>
</feature>